<keyword evidence="1" id="KW-0472">Membrane</keyword>
<evidence type="ECO:0008006" key="4">
    <source>
        <dbReference type="Google" id="ProtNLM"/>
    </source>
</evidence>
<dbReference type="HOGENOM" id="CLU_076143_2_1_1"/>
<dbReference type="Proteomes" id="UP000053424">
    <property type="component" value="Unassembled WGS sequence"/>
</dbReference>
<organism evidence="2 3">
    <name type="scientific">Hebeloma cylindrosporum</name>
    <dbReference type="NCBI Taxonomy" id="76867"/>
    <lineage>
        <taxon>Eukaryota</taxon>
        <taxon>Fungi</taxon>
        <taxon>Dikarya</taxon>
        <taxon>Basidiomycota</taxon>
        <taxon>Agaricomycotina</taxon>
        <taxon>Agaricomycetes</taxon>
        <taxon>Agaricomycetidae</taxon>
        <taxon>Agaricales</taxon>
        <taxon>Agaricineae</taxon>
        <taxon>Hymenogastraceae</taxon>
        <taxon>Hebeloma</taxon>
    </lineage>
</organism>
<evidence type="ECO:0000256" key="1">
    <source>
        <dbReference type="SAM" id="Phobius"/>
    </source>
</evidence>
<dbReference type="PANTHER" id="PTHR37919">
    <property type="entry name" value="PROTEIN CBG05606"/>
    <property type="match status" value="1"/>
</dbReference>
<feature type="transmembrane region" description="Helical" evidence="1">
    <location>
        <begin position="94"/>
        <end position="113"/>
    </location>
</feature>
<dbReference type="PANTHER" id="PTHR37919:SF2">
    <property type="entry name" value="EXPERA DOMAIN-CONTAINING PROTEIN"/>
    <property type="match status" value="1"/>
</dbReference>
<proteinExistence type="predicted"/>
<keyword evidence="3" id="KW-1185">Reference proteome</keyword>
<accession>A0A0C2YR72</accession>
<evidence type="ECO:0000313" key="3">
    <source>
        <dbReference type="Proteomes" id="UP000053424"/>
    </source>
</evidence>
<dbReference type="EMBL" id="KN831775">
    <property type="protein sequence ID" value="KIM43537.1"/>
    <property type="molecule type" value="Genomic_DNA"/>
</dbReference>
<name>A0A0C2YR72_HEBCY</name>
<dbReference type="AlphaFoldDB" id="A0A0C2YR72"/>
<dbReference type="OrthoDB" id="60858at2759"/>
<reference evidence="3" key="2">
    <citation type="submission" date="2015-01" db="EMBL/GenBank/DDBJ databases">
        <title>Evolutionary Origins and Diversification of the Mycorrhizal Mutualists.</title>
        <authorList>
            <consortium name="DOE Joint Genome Institute"/>
            <consortium name="Mycorrhizal Genomics Consortium"/>
            <person name="Kohler A."/>
            <person name="Kuo A."/>
            <person name="Nagy L.G."/>
            <person name="Floudas D."/>
            <person name="Copeland A."/>
            <person name="Barry K.W."/>
            <person name="Cichocki N."/>
            <person name="Veneault-Fourrey C."/>
            <person name="LaButti K."/>
            <person name="Lindquist E.A."/>
            <person name="Lipzen A."/>
            <person name="Lundell T."/>
            <person name="Morin E."/>
            <person name="Murat C."/>
            <person name="Riley R."/>
            <person name="Ohm R."/>
            <person name="Sun H."/>
            <person name="Tunlid A."/>
            <person name="Henrissat B."/>
            <person name="Grigoriev I.V."/>
            <person name="Hibbett D.S."/>
            <person name="Martin F."/>
        </authorList>
    </citation>
    <scope>NUCLEOTIDE SEQUENCE [LARGE SCALE GENOMIC DNA]</scope>
    <source>
        <strain evidence="3">h7</strain>
    </source>
</reference>
<feature type="transmembrane region" description="Helical" evidence="1">
    <location>
        <begin position="6"/>
        <end position="29"/>
    </location>
</feature>
<keyword evidence="1" id="KW-1133">Transmembrane helix</keyword>
<gene>
    <name evidence="2" type="ORF">M413DRAFT_443464</name>
</gene>
<evidence type="ECO:0000313" key="2">
    <source>
        <dbReference type="EMBL" id="KIM43537.1"/>
    </source>
</evidence>
<reference evidence="2 3" key="1">
    <citation type="submission" date="2014-04" db="EMBL/GenBank/DDBJ databases">
        <authorList>
            <consortium name="DOE Joint Genome Institute"/>
            <person name="Kuo A."/>
            <person name="Gay G."/>
            <person name="Dore J."/>
            <person name="Kohler A."/>
            <person name="Nagy L.G."/>
            <person name="Floudas D."/>
            <person name="Copeland A."/>
            <person name="Barry K.W."/>
            <person name="Cichocki N."/>
            <person name="Veneault-Fourrey C."/>
            <person name="LaButti K."/>
            <person name="Lindquist E.A."/>
            <person name="Lipzen A."/>
            <person name="Lundell T."/>
            <person name="Morin E."/>
            <person name="Murat C."/>
            <person name="Sun H."/>
            <person name="Tunlid A."/>
            <person name="Henrissat B."/>
            <person name="Grigoriev I.V."/>
            <person name="Hibbett D.S."/>
            <person name="Martin F."/>
            <person name="Nordberg H.P."/>
            <person name="Cantor M.N."/>
            <person name="Hua S.X."/>
        </authorList>
    </citation>
    <scope>NUCLEOTIDE SEQUENCE [LARGE SCALE GENOMIC DNA]</scope>
    <source>
        <strain evidence="3">h7</strain>
    </source>
</reference>
<protein>
    <recommendedName>
        <fullName evidence="4">EXPERA domain-containing protein</fullName>
    </recommendedName>
</protein>
<feature type="transmembrane region" description="Helical" evidence="1">
    <location>
        <begin position="133"/>
        <end position="152"/>
    </location>
</feature>
<keyword evidence="1" id="KW-0812">Transmembrane</keyword>
<sequence>MAVKTHTWISLWFLLTIPVIAWDVGYCFMRPRSMKGGDLHWLWKPYALYQEVYGLPAFQSGNGFTNAQSLLKVIETLLNITYLYLAHVAQWPPATLIGFGAALMTLSKTILYWAQEYYCGFCAIGHNTTSNLFFLWIIPNGLWIIIPAFIVAQLGKDFVKSLNLAALAAQPSKKARKN</sequence>
<dbReference type="STRING" id="686832.A0A0C2YR72"/>